<dbReference type="PANTHER" id="PTHR46033:SF44">
    <property type="entry name" value="AMINOTRANSFERASE-LIKE PLANT MOBILE DOMAIN-CONTAINING PROTEIN"/>
    <property type="match status" value="1"/>
</dbReference>
<sequence length="477" mass="55024">MDEKLPRPNRSEPSPPDLKALSLSVSFNGWREANSSFKSWATKMSLLHRPSWRKAGIFEAVMASTKDFNKNTDLLLGIAERWCPDTNTFLFPWGEATITLEDVMVLLGFSVLGSPYFTPLDSSGEEIVRKLEEEWVKLKVQFVTKLQWMGRFVGSRGELEHASFLALWLSYFVFPTRYCHVDKSVFPIAVHLSRGTRIALAPPVLAHLYADLTLLKDHIRGLGSGFKTVTSNDKVELTSLFKLVQVWTWERFGELRPNNTNPLLQGDPRLSLWDEPIQKRIAKRHVRMRAKRDVREILSNSKMDSFEWRPYTKAVKNWEFPKFYPEKEMWVPVGPNLDEQFISFARCIKVSELVGKDSVEHYFPNRVASQFGLLQDVPCRPVNRNNLFKDAAWDEYNKPIDGLRLYIPSRSTVSCFSSIFRKWWRKHKRAVEVAESLGPRNIVGGDDDTSEPVPSESSGTNEYKEHTENPRTLFLVY</sequence>
<evidence type="ECO:0000259" key="2">
    <source>
        <dbReference type="Pfam" id="PF10536"/>
    </source>
</evidence>
<dbReference type="InterPro" id="IPR019557">
    <property type="entry name" value="AminoTfrase-like_pln_mobile"/>
</dbReference>
<dbReference type="AlphaFoldDB" id="A0A6J0M7L5"/>
<evidence type="ECO:0000256" key="1">
    <source>
        <dbReference type="SAM" id="MobiDB-lite"/>
    </source>
</evidence>
<dbReference type="Pfam" id="PF10536">
    <property type="entry name" value="PMD"/>
    <property type="match status" value="1"/>
</dbReference>
<feature type="domain" description="Aminotransferase-like plant mobile" evidence="2">
    <location>
        <begin position="56"/>
        <end position="425"/>
    </location>
</feature>
<organism evidence="3 4">
    <name type="scientific">Raphanus sativus</name>
    <name type="common">Radish</name>
    <name type="synonym">Raphanus raphanistrum var. sativus</name>
    <dbReference type="NCBI Taxonomy" id="3726"/>
    <lineage>
        <taxon>Eukaryota</taxon>
        <taxon>Viridiplantae</taxon>
        <taxon>Streptophyta</taxon>
        <taxon>Embryophyta</taxon>
        <taxon>Tracheophyta</taxon>
        <taxon>Spermatophyta</taxon>
        <taxon>Magnoliopsida</taxon>
        <taxon>eudicotyledons</taxon>
        <taxon>Gunneridae</taxon>
        <taxon>Pentapetalae</taxon>
        <taxon>rosids</taxon>
        <taxon>malvids</taxon>
        <taxon>Brassicales</taxon>
        <taxon>Brassicaceae</taxon>
        <taxon>Brassiceae</taxon>
        <taxon>Raphanus</taxon>
    </lineage>
</organism>
<keyword evidence="3" id="KW-1185">Reference proteome</keyword>
<dbReference type="KEGG" id="rsz:108839319"/>
<evidence type="ECO:0000313" key="4">
    <source>
        <dbReference type="RefSeq" id="XP_018467606.2"/>
    </source>
</evidence>
<accession>A0A6J0M7L5</accession>
<dbReference type="GO" id="GO:0010073">
    <property type="term" value="P:meristem maintenance"/>
    <property type="evidence" value="ECO:0007669"/>
    <property type="project" value="InterPro"/>
</dbReference>
<reference evidence="3" key="1">
    <citation type="journal article" date="2019" name="Database">
        <title>The radish genome database (RadishGD): an integrated information resource for radish genomics.</title>
        <authorList>
            <person name="Yu H.J."/>
            <person name="Baek S."/>
            <person name="Lee Y.J."/>
            <person name="Cho A."/>
            <person name="Mun J.H."/>
        </authorList>
    </citation>
    <scope>NUCLEOTIDE SEQUENCE [LARGE SCALE GENOMIC DNA]</scope>
    <source>
        <strain evidence="3">cv. WK10039</strain>
    </source>
</reference>
<dbReference type="Proteomes" id="UP000504610">
    <property type="component" value="Chromosome 1"/>
</dbReference>
<protein>
    <submittedName>
        <fullName evidence="4">Protein MAINTENANCE OF MERISTEMS-like</fullName>
    </submittedName>
</protein>
<dbReference type="InterPro" id="IPR044824">
    <property type="entry name" value="MAIN-like"/>
</dbReference>
<evidence type="ECO:0000313" key="3">
    <source>
        <dbReference type="Proteomes" id="UP000504610"/>
    </source>
</evidence>
<dbReference type="PANTHER" id="PTHR46033">
    <property type="entry name" value="PROTEIN MAIN-LIKE 2"/>
    <property type="match status" value="1"/>
</dbReference>
<gene>
    <name evidence="4" type="primary">LOC108839319</name>
</gene>
<dbReference type="GeneID" id="108839319"/>
<proteinExistence type="predicted"/>
<dbReference type="RefSeq" id="XP_018467606.2">
    <property type="nucleotide sequence ID" value="XM_018612104.2"/>
</dbReference>
<name>A0A6J0M7L5_RAPSA</name>
<dbReference type="OrthoDB" id="1572276at2759"/>
<reference evidence="4" key="2">
    <citation type="submission" date="2025-08" db="UniProtKB">
        <authorList>
            <consortium name="RefSeq"/>
        </authorList>
    </citation>
    <scope>IDENTIFICATION</scope>
    <source>
        <tissue evidence="4">Leaf</tissue>
    </source>
</reference>
<feature type="region of interest" description="Disordered" evidence="1">
    <location>
        <begin position="440"/>
        <end position="469"/>
    </location>
</feature>